<organism evidence="3 4">
    <name type="scientific">Actinomadura rugatobispora</name>
    <dbReference type="NCBI Taxonomy" id="1994"/>
    <lineage>
        <taxon>Bacteria</taxon>
        <taxon>Bacillati</taxon>
        <taxon>Actinomycetota</taxon>
        <taxon>Actinomycetes</taxon>
        <taxon>Streptosporangiales</taxon>
        <taxon>Thermomonosporaceae</taxon>
        <taxon>Actinomadura</taxon>
    </lineage>
</organism>
<dbReference type="GO" id="GO:0008168">
    <property type="term" value="F:methyltransferase activity"/>
    <property type="evidence" value="ECO:0007669"/>
    <property type="project" value="UniProtKB-KW"/>
</dbReference>
<sequence>MPHPATMTEEPGAPIAPHLRRLLEFTEPAGDDVCLDVARGQGPMPEALGPQVRHVTAVDALPRRSAGRDGGGRMATVTFGTGPVRIAGDPVPPPGHGARPGPDPRAQAGAQAPRTQDPRAQAGAQAPRAQDPRAQAPRGRDPRGHDHPHGGDGRGSAVTAHDGDLLRPPRGRAAILRRGTPDPVRVRADATALPYRDGSFTLVTARFSLFSLGDPNRVLRELLRVCRPGGRLIIADLVRGNLAQPDRDRIERLRDPDHPGTPSIAAITDMITSAGASIRRLDVFTVERPLEPWLAGARDPRAADRIRAALLDEVDGGPRTGAKPRVIGGELWFTQSWAHVAAEPI</sequence>
<protein>
    <submittedName>
        <fullName evidence="3">Methyltransferase domain-containing protein</fullName>
    </submittedName>
</protein>
<reference evidence="4" key="1">
    <citation type="journal article" date="2019" name="Int. J. Syst. Evol. Microbiol.">
        <title>The Global Catalogue of Microorganisms (GCM) 10K type strain sequencing project: providing services to taxonomists for standard genome sequencing and annotation.</title>
        <authorList>
            <consortium name="The Broad Institute Genomics Platform"/>
            <consortium name="The Broad Institute Genome Sequencing Center for Infectious Disease"/>
            <person name="Wu L."/>
            <person name="Ma J."/>
        </authorList>
    </citation>
    <scope>NUCLEOTIDE SEQUENCE [LARGE SCALE GENOMIC DNA]</scope>
    <source>
        <strain evidence="4">KCTC 42087</strain>
    </source>
</reference>
<dbReference type="InterPro" id="IPR029063">
    <property type="entry name" value="SAM-dependent_MTases_sf"/>
</dbReference>
<dbReference type="Gene3D" id="3.40.50.150">
    <property type="entry name" value="Vaccinia Virus protein VP39"/>
    <property type="match status" value="1"/>
</dbReference>
<dbReference type="SUPFAM" id="SSF53335">
    <property type="entry name" value="S-adenosyl-L-methionine-dependent methyltransferases"/>
    <property type="match status" value="1"/>
</dbReference>
<name>A0ABW1A4W9_9ACTN</name>
<keyword evidence="4" id="KW-1185">Reference proteome</keyword>
<feature type="region of interest" description="Disordered" evidence="1">
    <location>
        <begin position="62"/>
        <end position="172"/>
    </location>
</feature>
<evidence type="ECO:0000256" key="1">
    <source>
        <dbReference type="SAM" id="MobiDB-lite"/>
    </source>
</evidence>
<dbReference type="RefSeq" id="WP_378284351.1">
    <property type="nucleotide sequence ID" value="NZ_JBHSON010000034.1"/>
</dbReference>
<dbReference type="Proteomes" id="UP001596074">
    <property type="component" value="Unassembled WGS sequence"/>
</dbReference>
<accession>A0ABW1A4W9</accession>
<feature type="domain" description="Methyltransferase type 11" evidence="2">
    <location>
        <begin position="185"/>
        <end position="234"/>
    </location>
</feature>
<comment type="caution">
    <text evidence="3">The sequence shown here is derived from an EMBL/GenBank/DDBJ whole genome shotgun (WGS) entry which is preliminary data.</text>
</comment>
<evidence type="ECO:0000313" key="3">
    <source>
        <dbReference type="EMBL" id="MFC5748673.1"/>
    </source>
</evidence>
<gene>
    <name evidence="3" type="ORF">ACFPZN_23910</name>
</gene>
<feature type="compositionally biased region" description="Low complexity" evidence="1">
    <location>
        <begin position="118"/>
        <end position="137"/>
    </location>
</feature>
<evidence type="ECO:0000313" key="4">
    <source>
        <dbReference type="Proteomes" id="UP001596074"/>
    </source>
</evidence>
<dbReference type="PANTHER" id="PTHR43591:SF24">
    <property type="entry name" value="2-METHOXY-6-POLYPRENYL-1,4-BENZOQUINOL METHYLASE, MITOCHONDRIAL"/>
    <property type="match status" value="1"/>
</dbReference>
<keyword evidence="3" id="KW-0808">Transferase</keyword>
<feature type="compositionally biased region" description="Basic and acidic residues" evidence="1">
    <location>
        <begin position="138"/>
        <end position="152"/>
    </location>
</feature>
<dbReference type="GO" id="GO:0032259">
    <property type="term" value="P:methylation"/>
    <property type="evidence" value="ECO:0007669"/>
    <property type="project" value="UniProtKB-KW"/>
</dbReference>
<dbReference type="Pfam" id="PF08241">
    <property type="entry name" value="Methyltransf_11"/>
    <property type="match status" value="1"/>
</dbReference>
<dbReference type="PANTHER" id="PTHR43591">
    <property type="entry name" value="METHYLTRANSFERASE"/>
    <property type="match status" value="1"/>
</dbReference>
<keyword evidence="3" id="KW-0489">Methyltransferase</keyword>
<dbReference type="EMBL" id="JBHSON010000034">
    <property type="protein sequence ID" value="MFC5748673.1"/>
    <property type="molecule type" value="Genomic_DNA"/>
</dbReference>
<proteinExistence type="predicted"/>
<dbReference type="InterPro" id="IPR013216">
    <property type="entry name" value="Methyltransf_11"/>
</dbReference>
<dbReference type="CDD" id="cd02440">
    <property type="entry name" value="AdoMet_MTases"/>
    <property type="match status" value="1"/>
</dbReference>
<evidence type="ECO:0000259" key="2">
    <source>
        <dbReference type="Pfam" id="PF08241"/>
    </source>
</evidence>